<evidence type="ECO:0000256" key="4">
    <source>
        <dbReference type="ARBA" id="ARBA00022679"/>
    </source>
</evidence>
<evidence type="ECO:0000256" key="6">
    <source>
        <dbReference type="ARBA" id="ARBA00023128"/>
    </source>
</evidence>
<dbReference type="InterPro" id="IPR029063">
    <property type="entry name" value="SAM-dependent_MTases_sf"/>
</dbReference>
<evidence type="ECO:0000256" key="8">
    <source>
        <dbReference type="ARBA" id="ARBA00054758"/>
    </source>
</evidence>
<dbReference type="FunFam" id="3.40.50.12710:FF:000001">
    <property type="entry name" value="Protein arginine methyltransferase NDUFAF7"/>
    <property type="match status" value="1"/>
</dbReference>
<evidence type="ECO:0000313" key="10">
    <source>
        <dbReference type="EMBL" id="EDO36785.1"/>
    </source>
</evidence>
<dbReference type="AlphaFoldDB" id="A7SHR9"/>
<dbReference type="GO" id="GO:0032981">
    <property type="term" value="P:mitochondrial respiratory chain complex I assembly"/>
    <property type="evidence" value="ECO:0000318"/>
    <property type="project" value="GO_Central"/>
</dbReference>
<gene>
    <name evidence="10" type="ORF">NEMVEDRAFT_v1g212469</name>
</gene>
<protein>
    <recommendedName>
        <fullName evidence="9">Protein arginine methyltransferase NDUFAF7</fullName>
        <ecNumber evidence="9">2.1.1.320</ecNumber>
    </recommendedName>
</protein>
<name>A7SHR9_NEMVE</name>
<reference evidence="10 11" key="1">
    <citation type="journal article" date="2007" name="Science">
        <title>Sea anemone genome reveals ancestral eumetazoan gene repertoire and genomic organization.</title>
        <authorList>
            <person name="Putnam N.H."/>
            <person name="Srivastava M."/>
            <person name="Hellsten U."/>
            <person name="Dirks B."/>
            <person name="Chapman J."/>
            <person name="Salamov A."/>
            <person name="Terry A."/>
            <person name="Shapiro H."/>
            <person name="Lindquist E."/>
            <person name="Kapitonov V.V."/>
            <person name="Jurka J."/>
            <person name="Genikhovich G."/>
            <person name="Grigoriev I.V."/>
            <person name="Lucas S.M."/>
            <person name="Steele R.E."/>
            <person name="Finnerty J.R."/>
            <person name="Technau U."/>
            <person name="Martindale M.Q."/>
            <person name="Rokhsar D.S."/>
        </authorList>
    </citation>
    <scope>NUCLEOTIDE SEQUENCE [LARGE SCALE GENOMIC DNA]</scope>
    <source>
        <strain evidence="11">CH2 X CH6</strain>
    </source>
</reference>
<keyword evidence="3 9" id="KW-0489">Methyltransferase</keyword>
<dbReference type="GO" id="GO:0032259">
    <property type="term" value="P:methylation"/>
    <property type="evidence" value="ECO:0007669"/>
    <property type="project" value="UniProtKB-KW"/>
</dbReference>
<dbReference type="EMBL" id="DS469662">
    <property type="protein sequence ID" value="EDO36785.1"/>
    <property type="molecule type" value="Genomic_DNA"/>
</dbReference>
<dbReference type="Pfam" id="PF02636">
    <property type="entry name" value="Methyltransf_28"/>
    <property type="match status" value="1"/>
</dbReference>
<evidence type="ECO:0000256" key="5">
    <source>
        <dbReference type="ARBA" id="ARBA00022946"/>
    </source>
</evidence>
<evidence type="ECO:0000256" key="7">
    <source>
        <dbReference type="ARBA" id="ARBA00048612"/>
    </source>
</evidence>
<organism evidence="10 11">
    <name type="scientific">Nematostella vectensis</name>
    <name type="common">Starlet sea anemone</name>
    <dbReference type="NCBI Taxonomy" id="45351"/>
    <lineage>
        <taxon>Eukaryota</taxon>
        <taxon>Metazoa</taxon>
        <taxon>Cnidaria</taxon>
        <taxon>Anthozoa</taxon>
        <taxon>Hexacorallia</taxon>
        <taxon>Actiniaria</taxon>
        <taxon>Edwardsiidae</taxon>
        <taxon>Nematostella</taxon>
    </lineage>
</organism>
<dbReference type="eggNOG" id="KOG2901">
    <property type="taxonomic scope" value="Eukaryota"/>
</dbReference>
<dbReference type="Gene3D" id="3.40.50.12710">
    <property type="match status" value="1"/>
</dbReference>
<comment type="similarity">
    <text evidence="2 9">Belongs to the NDUFAF7 family.</text>
</comment>
<comment type="function">
    <text evidence="8">Arginine methyltransferase involved in the assembly or stability of mitochondrial NADH:ubiquinone oxidoreductase complex (complex I). Acts by mediating symmetric dimethylation of 'Arg-118' of NDUFS2 after it assembles into the complex I, stabilizing the early intermediate complex.</text>
</comment>
<dbReference type="PhylomeDB" id="A7SHR9"/>
<dbReference type="Proteomes" id="UP000001593">
    <property type="component" value="Unassembled WGS sequence"/>
</dbReference>
<dbReference type="EC" id="2.1.1.320" evidence="9"/>
<dbReference type="InParanoid" id="A7SHR9"/>
<evidence type="ECO:0000313" key="11">
    <source>
        <dbReference type="Proteomes" id="UP000001593"/>
    </source>
</evidence>
<dbReference type="PANTHER" id="PTHR12049:SF7">
    <property type="entry name" value="PROTEIN ARGININE METHYLTRANSFERASE NDUFAF7, MITOCHONDRIAL"/>
    <property type="match status" value="1"/>
</dbReference>
<dbReference type="GO" id="GO:0005739">
    <property type="term" value="C:mitochondrion"/>
    <property type="evidence" value="ECO:0000318"/>
    <property type="project" value="GO_Central"/>
</dbReference>
<dbReference type="PANTHER" id="PTHR12049">
    <property type="entry name" value="PROTEIN ARGININE METHYLTRANSFERASE NDUFAF7, MITOCHONDRIAL"/>
    <property type="match status" value="1"/>
</dbReference>
<evidence type="ECO:0000256" key="1">
    <source>
        <dbReference type="ARBA" id="ARBA00004173"/>
    </source>
</evidence>
<sequence>MVARVFKSLRRVLSHSLLIERAVVTSRASQTRHFTSTTLRPPVNHDHSALMKHIIQRITISGAISVAAYMQEVLTNPLAGYYMKKDVFGQAGDFITSPEITQVFGELIGVWFVHQWMQTGERDIQIVELGPGRGTLMADILRVVKKFKALQECLSVHLVEVSPALSDIQKTTLTGISEMTNKEPSKENKPYYKQCCSKDGIPVFWYSSIKDIPKAYSFFLAHEFFDALPIHQFQRTDRGWREVLVDVDKERTHSLRFVLAPGPTLASQTYVPKGTSSRQLEVCPQGGVIMEEIGERIRHDGGSALIIDYGEDGNNRHTLRSFSKHKLHDVLEAPGTADITANVDFRFLRQAAGSDVNTYGPVTQVSFLKNMGIDQRMRILLSKASPDQAKQLYSGYKMLTEEMGEKFKVFAVTDRQSPEPAAVAQ</sequence>
<dbReference type="OrthoDB" id="438553at2759"/>
<keyword evidence="4 9" id="KW-0808">Transferase</keyword>
<comment type="subcellular location">
    <subcellularLocation>
        <location evidence="1 9">Mitochondrion</location>
    </subcellularLocation>
</comment>
<dbReference type="OMA" id="YYHPQRN"/>
<dbReference type="SUPFAM" id="SSF53335">
    <property type="entry name" value="S-adenosyl-L-methionine-dependent methyltransferases"/>
    <property type="match status" value="1"/>
</dbReference>
<comment type="catalytic activity">
    <reaction evidence="7 9">
        <text>L-arginyl-[protein] + 2 S-adenosyl-L-methionine = N(omega),N(omega)'-dimethyl-L-arginyl-[protein] + 2 S-adenosyl-L-homocysteine + 2 H(+)</text>
        <dbReference type="Rhea" id="RHEA:48108"/>
        <dbReference type="Rhea" id="RHEA-COMP:10532"/>
        <dbReference type="Rhea" id="RHEA-COMP:11992"/>
        <dbReference type="ChEBI" id="CHEBI:15378"/>
        <dbReference type="ChEBI" id="CHEBI:29965"/>
        <dbReference type="ChEBI" id="CHEBI:57856"/>
        <dbReference type="ChEBI" id="CHEBI:59789"/>
        <dbReference type="ChEBI" id="CHEBI:88221"/>
        <dbReference type="EC" id="2.1.1.320"/>
    </reaction>
</comment>
<evidence type="ECO:0000256" key="3">
    <source>
        <dbReference type="ARBA" id="ARBA00022603"/>
    </source>
</evidence>
<keyword evidence="6 9" id="KW-0496">Mitochondrion</keyword>
<evidence type="ECO:0000256" key="9">
    <source>
        <dbReference type="RuleBase" id="RU364114"/>
    </source>
</evidence>
<dbReference type="InterPro" id="IPR003788">
    <property type="entry name" value="NDUFAF7"/>
</dbReference>
<keyword evidence="11" id="KW-1185">Reference proteome</keyword>
<dbReference type="HOGENOM" id="CLU_024840_3_1_1"/>
<accession>A7SHR9</accession>
<keyword evidence="5" id="KW-0809">Transit peptide</keyword>
<evidence type="ECO:0000256" key="2">
    <source>
        <dbReference type="ARBA" id="ARBA00005891"/>
    </source>
</evidence>
<dbReference type="GO" id="GO:0035243">
    <property type="term" value="F:protein-arginine omega-N symmetric methyltransferase activity"/>
    <property type="evidence" value="ECO:0000318"/>
    <property type="project" value="GO_Central"/>
</dbReference>
<proteinExistence type="inferred from homology"/>
<dbReference type="STRING" id="45351.A7SHR9"/>
<dbReference type="KEGG" id="nve:5508247"/>
<dbReference type="InterPro" id="IPR038375">
    <property type="entry name" value="NDUFAF7_sf"/>
</dbReference>